<dbReference type="PANTHER" id="PTHR30588">
    <property type="entry name" value="BRANCHED-CHAIN AMINO ACID TRANSPORT SYSTEM 2 CARRIER PROTEIN"/>
    <property type="match status" value="1"/>
</dbReference>
<dbReference type="GO" id="GO:0005304">
    <property type="term" value="F:L-valine transmembrane transporter activity"/>
    <property type="evidence" value="ECO:0007669"/>
    <property type="project" value="TreeGrafter"/>
</dbReference>
<comment type="caution">
    <text evidence="10">The sequence shown here is derived from an EMBL/GenBank/DDBJ whole genome shotgun (WGS) entry which is preliminary data.</text>
</comment>
<dbReference type="OrthoDB" id="9783920at2"/>
<keyword evidence="11" id="KW-1185">Reference proteome</keyword>
<keyword evidence="4" id="KW-1003">Cell membrane</keyword>
<dbReference type="RefSeq" id="WP_146935080.1">
    <property type="nucleotide sequence ID" value="NZ_BJXW01000004.1"/>
</dbReference>
<feature type="transmembrane region" description="Helical" evidence="9">
    <location>
        <begin position="277"/>
        <end position="302"/>
    </location>
</feature>
<dbReference type="GO" id="GO:0015188">
    <property type="term" value="F:L-isoleucine transmembrane transporter activity"/>
    <property type="evidence" value="ECO:0007669"/>
    <property type="project" value="TreeGrafter"/>
</dbReference>
<reference evidence="10 11" key="1">
    <citation type="submission" date="2019-07" db="EMBL/GenBank/DDBJ databases">
        <title>Whole genome shotgun sequence of Cerasibacillus quisquiliarum NBRC 102429.</title>
        <authorList>
            <person name="Hosoyama A."/>
            <person name="Uohara A."/>
            <person name="Ohji S."/>
            <person name="Ichikawa N."/>
        </authorList>
    </citation>
    <scope>NUCLEOTIDE SEQUENCE [LARGE SCALE GENOMIC DNA]</scope>
    <source>
        <strain evidence="10 11">NBRC 102429</strain>
    </source>
</reference>
<dbReference type="Pfam" id="PF05525">
    <property type="entry name" value="Branch_AA_trans"/>
    <property type="match status" value="1"/>
</dbReference>
<dbReference type="Proteomes" id="UP000321491">
    <property type="component" value="Unassembled WGS sequence"/>
</dbReference>
<evidence type="ECO:0000256" key="1">
    <source>
        <dbReference type="ARBA" id="ARBA00004651"/>
    </source>
</evidence>
<dbReference type="NCBIfam" id="TIGR00796">
    <property type="entry name" value="livcs"/>
    <property type="match status" value="1"/>
</dbReference>
<evidence type="ECO:0000256" key="8">
    <source>
        <dbReference type="ARBA" id="ARBA00023136"/>
    </source>
</evidence>
<dbReference type="AlphaFoldDB" id="A0A511UU68"/>
<dbReference type="GO" id="GO:0005886">
    <property type="term" value="C:plasma membrane"/>
    <property type="evidence" value="ECO:0007669"/>
    <property type="project" value="UniProtKB-SubCell"/>
</dbReference>
<feature type="transmembrane region" description="Helical" evidence="9">
    <location>
        <begin position="7"/>
        <end position="25"/>
    </location>
</feature>
<evidence type="ECO:0000256" key="4">
    <source>
        <dbReference type="ARBA" id="ARBA00022475"/>
    </source>
</evidence>
<feature type="transmembrane region" description="Helical" evidence="9">
    <location>
        <begin position="115"/>
        <end position="135"/>
    </location>
</feature>
<evidence type="ECO:0000256" key="2">
    <source>
        <dbReference type="ARBA" id="ARBA00008540"/>
    </source>
</evidence>
<evidence type="ECO:0000256" key="3">
    <source>
        <dbReference type="ARBA" id="ARBA00022448"/>
    </source>
</evidence>
<comment type="similarity">
    <text evidence="2 9">Belongs to the branched chain amino acid transporter family.</text>
</comment>
<evidence type="ECO:0000256" key="5">
    <source>
        <dbReference type="ARBA" id="ARBA00022692"/>
    </source>
</evidence>
<evidence type="ECO:0000256" key="9">
    <source>
        <dbReference type="RuleBase" id="RU362122"/>
    </source>
</evidence>
<protein>
    <recommendedName>
        <fullName evidence="9">Branched-chain amino acid transport system carrier protein</fullName>
    </recommendedName>
</protein>
<feature type="transmembrane region" description="Helical" evidence="9">
    <location>
        <begin position="147"/>
        <end position="170"/>
    </location>
</feature>
<keyword evidence="5 9" id="KW-0812">Transmembrane</keyword>
<keyword evidence="8 9" id="KW-0472">Membrane</keyword>
<dbReference type="GO" id="GO:0015818">
    <property type="term" value="P:isoleucine transport"/>
    <property type="evidence" value="ECO:0007669"/>
    <property type="project" value="TreeGrafter"/>
</dbReference>
<dbReference type="EMBL" id="BJXW01000004">
    <property type="protein sequence ID" value="GEN30117.1"/>
    <property type="molecule type" value="Genomic_DNA"/>
</dbReference>
<feature type="transmembrane region" description="Helical" evidence="9">
    <location>
        <begin position="222"/>
        <end position="246"/>
    </location>
</feature>
<name>A0A511UU68_9BACI</name>
<feature type="transmembrane region" description="Helical" evidence="9">
    <location>
        <begin position="190"/>
        <end position="210"/>
    </location>
</feature>
<feature type="transmembrane region" description="Helical" evidence="9">
    <location>
        <begin position="73"/>
        <end position="95"/>
    </location>
</feature>
<feature type="transmembrane region" description="Helical" evidence="9">
    <location>
        <begin position="407"/>
        <end position="424"/>
    </location>
</feature>
<keyword evidence="3 9" id="KW-0813">Transport</keyword>
<evidence type="ECO:0000256" key="7">
    <source>
        <dbReference type="ARBA" id="ARBA00022989"/>
    </source>
</evidence>
<feature type="transmembrane region" description="Helical" evidence="9">
    <location>
        <begin position="37"/>
        <end position="61"/>
    </location>
</feature>
<feature type="transmembrane region" description="Helical" evidence="9">
    <location>
        <begin position="340"/>
        <end position="361"/>
    </location>
</feature>
<organism evidence="10 11">
    <name type="scientific">Cerasibacillus quisquiliarum</name>
    <dbReference type="NCBI Taxonomy" id="227865"/>
    <lineage>
        <taxon>Bacteria</taxon>
        <taxon>Bacillati</taxon>
        <taxon>Bacillota</taxon>
        <taxon>Bacilli</taxon>
        <taxon>Bacillales</taxon>
        <taxon>Bacillaceae</taxon>
        <taxon>Cerasibacillus</taxon>
    </lineage>
</organism>
<dbReference type="GO" id="GO:0015820">
    <property type="term" value="P:L-leucine transport"/>
    <property type="evidence" value="ECO:0007669"/>
    <property type="project" value="TreeGrafter"/>
</dbReference>
<evidence type="ECO:0000313" key="10">
    <source>
        <dbReference type="EMBL" id="GEN30117.1"/>
    </source>
</evidence>
<evidence type="ECO:0000313" key="11">
    <source>
        <dbReference type="Proteomes" id="UP000321491"/>
    </source>
</evidence>
<proteinExistence type="inferred from homology"/>
<feature type="transmembrane region" description="Helical" evidence="9">
    <location>
        <begin position="368"/>
        <end position="387"/>
    </location>
</feature>
<evidence type="ECO:0000256" key="6">
    <source>
        <dbReference type="ARBA" id="ARBA00022970"/>
    </source>
</evidence>
<gene>
    <name evidence="10" type="primary">brnQ_1</name>
    <name evidence="10" type="ORF">CQU01_03550</name>
</gene>
<dbReference type="PANTHER" id="PTHR30588:SF0">
    <property type="entry name" value="BRANCHED-CHAIN AMINO ACID PERMEASE BRNQ"/>
    <property type="match status" value="1"/>
</dbReference>
<keyword evidence="6 9" id="KW-0029">Amino-acid transport</keyword>
<dbReference type="InterPro" id="IPR004685">
    <property type="entry name" value="Brnchd-chn_aa_trnsp_Livcs"/>
</dbReference>
<comment type="function">
    <text evidence="9">Component of the transport system for branched-chain amino acids.</text>
</comment>
<dbReference type="GO" id="GO:0015190">
    <property type="term" value="F:L-leucine transmembrane transporter activity"/>
    <property type="evidence" value="ECO:0007669"/>
    <property type="project" value="TreeGrafter"/>
</dbReference>
<comment type="subcellular location">
    <subcellularLocation>
        <location evidence="1 9">Cell membrane</location>
        <topology evidence="1 9">Multi-pass membrane protein</topology>
    </subcellularLocation>
</comment>
<feature type="transmembrane region" description="Helical" evidence="9">
    <location>
        <begin position="314"/>
        <end position="334"/>
    </location>
</feature>
<sequence length="441" mass="47843">MNKKNILLLGFMLFSLFFGAGNLIFPPFLGMESGENFIPAIAGFISTAVFIPLLAVISVSLSNNGLLAIGQRVNPLFGLIFTIVVYLSIGAFYGIPRASSVAYELGFVQVFEVESSLTLFLFTVVFFGVTYLLSVDPKKMIDRLAQILTPALLLVLTVLFVKAFTTLNYTEKHVSEKFASAPFLSGFLEGYYTMDAIAALAFGIVIINGLKTSGVTKKKDIIRGTTYAGMIAGVGLTIVYLSLSWIGRVLTYNKPVENGAEILVLATDRLFSVGGNLLFGTIVLLACLTTCVGLINACASFFNEIFPTFSYKQYVVVFVLIGLLITNLGLNTILSIATPLLVFVYPFAIVLILLSLVQYFIGESKKMYVYSMAVTTIFAVISVLDFFNVRFEAVDSVLGIFPLYENGLGWVVPTLIVATVGYVIDLTKGKVLKNAASSTIS</sequence>
<accession>A0A511UU68</accession>
<keyword evidence="7 9" id="KW-1133">Transmembrane helix</keyword>